<proteinExistence type="predicted"/>
<dbReference type="InterPro" id="IPR052159">
    <property type="entry name" value="Competence_DNA_uptake"/>
</dbReference>
<evidence type="ECO:0000313" key="4">
    <source>
        <dbReference type="Proteomes" id="UP000178485"/>
    </source>
</evidence>
<gene>
    <name evidence="3" type="ORF">ING2E5A_0077</name>
</gene>
<dbReference type="STRING" id="1642646.ING2E5A_0077"/>
<dbReference type="KEGG" id="pmuc:ING2E5A_0077"/>
<dbReference type="Gene3D" id="3.60.15.10">
    <property type="entry name" value="Ribonuclease Z/Hydroxyacylglutathione hydrolase-like"/>
    <property type="match status" value="1"/>
</dbReference>
<dbReference type="EMBL" id="LT608328">
    <property type="protein sequence ID" value="SCM55162.1"/>
    <property type="molecule type" value="Genomic_DNA"/>
</dbReference>
<keyword evidence="4" id="KW-1185">Reference proteome</keyword>
<dbReference type="Pfam" id="PF00753">
    <property type="entry name" value="Lactamase_B"/>
    <property type="match status" value="1"/>
</dbReference>
<organism evidence="3 4">
    <name type="scientific">Petrimonas mucosa</name>
    <dbReference type="NCBI Taxonomy" id="1642646"/>
    <lineage>
        <taxon>Bacteria</taxon>
        <taxon>Pseudomonadati</taxon>
        <taxon>Bacteroidota</taxon>
        <taxon>Bacteroidia</taxon>
        <taxon>Bacteroidales</taxon>
        <taxon>Dysgonomonadaceae</taxon>
        <taxon>Petrimonas</taxon>
    </lineage>
</organism>
<dbReference type="RefSeq" id="WP_071135697.1">
    <property type="nucleotide sequence ID" value="NZ_DUQN01000139.1"/>
</dbReference>
<dbReference type="SUPFAM" id="SSF56281">
    <property type="entry name" value="Metallo-hydrolase/oxidoreductase"/>
    <property type="match status" value="2"/>
</dbReference>
<reference evidence="3 4" key="1">
    <citation type="submission" date="2016-08" db="EMBL/GenBank/DDBJ databases">
        <authorList>
            <person name="Seilhamer J.J."/>
        </authorList>
    </citation>
    <scope>NUCLEOTIDE SEQUENCE [LARGE SCALE GENOMIC DNA]</scope>
    <source>
        <strain evidence="3">ING2-E5A</strain>
    </source>
</reference>
<dbReference type="InterPro" id="IPR001279">
    <property type="entry name" value="Metallo-B-lactamas"/>
</dbReference>
<dbReference type="Proteomes" id="UP000178485">
    <property type="component" value="Chromosome i"/>
</dbReference>
<evidence type="ECO:0000313" key="3">
    <source>
        <dbReference type="EMBL" id="SCM55162.1"/>
    </source>
</evidence>
<evidence type="ECO:0000256" key="1">
    <source>
        <dbReference type="SAM" id="SignalP"/>
    </source>
</evidence>
<keyword evidence="1" id="KW-0732">Signal</keyword>
<accession>A0A1G4G3C0</accession>
<sequence>MHTTRYSLILILTLLFSPLSAQDNQLPPWEKGDLDIHFISTGRGNSTFVLMPDGTTLLIDAGDLNSESERYTPPVPDRSKTPGQWIADYIQQFHPEKKNGTLDYVLVTHYHDDHIGNFTPQSKTDIKGGYKLSGITEVGSIIPIRKLIDSGSDFRPLGEKGNSYLIGQLEEYRKFIRFQEKTNGMAYEKFRVGSLSQIKPVKDHAAYPDFVVKNLFSNGEIAAVSDSTIAIRKFKEGDLPPENDLSSGIRISYGAFDFYTGGDIPGIGHTGAPDNESMESLAAPVIGNVDVATLNHHGNRNSQNEFYVRTLQPRVWIGQNWTIRHPGEEVLRRIMSPYLYPGERDLFTNALHPVNESYLGDLVKHYKSKKGHIVIRVYPGGDRYDLFILDDSSAERPVVGSYSYKSK</sequence>
<dbReference type="PANTHER" id="PTHR30619">
    <property type="entry name" value="DNA INTERNALIZATION/COMPETENCE PROTEIN COMEC/REC2"/>
    <property type="match status" value="1"/>
</dbReference>
<dbReference type="InterPro" id="IPR036866">
    <property type="entry name" value="RibonucZ/Hydroxyglut_hydro"/>
</dbReference>
<feature type="domain" description="Metallo-beta-lactamase" evidence="2">
    <location>
        <begin position="42"/>
        <end position="117"/>
    </location>
</feature>
<dbReference type="AlphaFoldDB" id="A0A1G4G3C0"/>
<dbReference type="PANTHER" id="PTHR30619:SF1">
    <property type="entry name" value="RECOMBINATION PROTEIN 2"/>
    <property type="match status" value="1"/>
</dbReference>
<feature type="chain" id="PRO_5009603721" description="Metallo-beta-lactamase domain-containing protein" evidence="1">
    <location>
        <begin position="22"/>
        <end position="407"/>
    </location>
</feature>
<evidence type="ECO:0000259" key="2">
    <source>
        <dbReference type="Pfam" id="PF00753"/>
    </source>
</evidence>
<feature type="signal peptide" evidence="1">
    <location>
        <begin position="1"/>
        <end position="21"/>
    </location>
</feature>
<name>A0A1G4G3C0_9BACT</name>
<protein>
    <recommendedName>
        <fullName evidence="2">Metallo-beta-lactamase domain-containing protein</fullName>
    </recommendedName>
</protein>